<dbReference type="RefSeq" id="WP_274943262.1">
    <property type="nucleotide sequence ID" value="NZ_JANWOI010000002.1"/>
</dbReference>
<dbReference type="AlphaFoldDB" id="A0A9X3Z6U6"/>
<dbReference type="Proteomes" id="UP001141619">
    <property type="component" value="Unassembled WGS sequence"/>
</dbReference>
<dbReference type="InterPro" id="IPR029045">
    <property type="entry name" value="ClpP/crotonase-like_dom_sf"/>
</dbReference>
<reference evidence="2" key="1">
    <citation type="submission" date="2022-08" db="EMBL/GenBank/DDBJ databases">
        <authorList>
            <person name="Vandamme P."/>
            <person name="Hettiarachchi A."/>
            <person name="Peeters C."/>
            <person name="Cnockaert M."/>
            <person name="Carlier A."/>
        </authorList>
    </citation>
    <scope>NUCLEOTIDE SEQUENCE</scope>
    <source>
        <strain evidence="2">LMG 31809</strain>
    </source>
</reference>
<evidence type="ECO:0000256" key="1">
    <source>
        <dbReference type="ARBA" id="ARBA00005254"/>
    </source>
</evidence>
<proteinExistence type="inferred from homology"/>
<reference evidence="2" key="2">
    <citation type="journal article" date="2023" name="Syst. Appl. Microbiol.">
        <title>Govania unica gen. nov., sp. nov., a rare biosphere bacterium that represents a novel family in the class Alphaproteobacteria.</title>
        <authorList>
            <person name="Vandamme P."/>
            <person name="Peeters C."/>
            <person name="Hettiarachchi A."/>
            <person name="Cnockaert M."/>
            <person name="Carlier A."/>
        </authorList>
    </citation>
    <scope>NUCLEOTIDE SEQUENCE</scope>
    <source>
        <strain evidence="2">LMG 31809</strain>
    </source>
</reference>
<dbReference type="EMBL" id="JANWOI010000002">
    <property type="protein sequence ID" value="MDA5193560.1"/>
    <property type="molecule type" value="Genomic_DNA"/>
</dbReference>
<protein>
    <submittedName>
        <fullName evidence="2">Enoyl-CoA hydratase-related protein</fullName>
    </submittedName>
</protein>
<accession>A0A9X3Z6U6</accession>
<sequence length="265" mass="28150">MSSDSILFDITDGVAVLTFNRPAALNAMTNEMAVAFRACLDPLLSGETPARALVLTGAGRGFCAGADLVSSINPADFTATSDAGLVLENHYNGIIKIIRALPMPVIAAVNGPAAGVGMSLAMAADILVAARSASFLQAFVNIGLVPDGGSSWFLPRIIGRNRAARMMMLGEKISAEDAFDWGLVSKLVDDDKLMDESLAMARKLATGPTRAINLIRHLLDASEGHSLTEQLDLERQHQCTAGRYEDFREGVAAFLAKRKPDFSGK</sequence>
<evidence type="ECO:0000313" key="3">
    <source>
        <dbReference type="Proteomes" id="UP001141619"/>
    </source>
</evidence>
<comment type="caution">
    <text evidence="2">The sequence shown here is derived from an EMBL/GenBank/DDBJ whole genome shotgun (WGS) entry which is preliminary data.</text>
</comment>
<dbReference type="PANTHER" id="PTHR43459">
    <property type="entry name" value="ENOYL-COA HYDRATASE"/>
    <property type="match status" value="1"/>
</dbReference>
<comment type="similarity">
    <text evidence="1">Belongs to the enoyl-CoA hydratase/isomerase family.</text>
</comment>
<dbReference type="PANTHER" id="PTHR43459:SF1">
    <property type="entry name" value="EG:BACN32G11.4 PROTEIN"/>
    <property type="match status" value="1"/>
</dbReference>
<name>A0A9X3Z6U6_9PROT</name>
<dbReference type="GO" id="GO:0003824">
    <property type="term" value="F:catalytic activity"/>
    <property type="evidence" value="ECO:0007669"/>
    <property type="project" value="UniProtKB-ARBA"/>
</dbReference>
<dbReference type="InterPro" id="IPR014748">
    <property type="entry name" value="Enoyl-CoA_hydra_C"/>
</dbReference>
<dbReference type="Gene3D" id="3.90.226.10">
    <property type="entry name" value="2-enoyl-CoA Hydratase, Chain A, domain 1"/>
    <property type="match status" value="1"/>
</dbReference>
<gene>
    <name evidence="2" type="ORF">NYP16_06285</name>
</gene>
<organism evidence="2 3">
    <name type="scientific">Govanella unica</name>
    <dbReference type="NCBI Taxonomy" id="2975056"/>
    <lineage>
        <taxon>Bacteria</taxon>
        <taxon>Pseudomonadati</taxon>
        <taxon>Pseudomonadota</taxon>
        <taxon>Alphaproteobacteria</taxon>
        <taxon>Emcibacterales</taxon>
        <taxon>Govanellaceae</taxon>
        <taxon>Govanella</taxon>
    </lineage>
</organism>
<dbReference type="Gene3D" id="1.10.12.10">
    <property type="entry name" value="Lyase 2-enoyl-coa Hydratase, Chain A, domain 2"/>
    <property type="match status" value="1"/>
</dbReference>
<dbReference type="Pfam" id="PF00378">
    <property type="entry name" value="ECH_1"/>
    <property type="match status" value="1"/>
</dbReference>
<keyword evidence="3" id="KW-1185">Reference proteome</keyword>
<dbReference type="SUPFAM" id="SSF52096">
    <property type="entry name" value="ClpP/crotonase"/>
    <property type="match status" value="1"/>
</dbReference>
<evidence type="ECO:0000313" key="2">
    <source>
        <dbReference type="EMBL" id="MDA5193560.1"/>
    </source>
</evidence>
<dbReference type="InterPro" id="IPR001753">
    <property type="entry name" value="Enoyl-CoA_hydra/iso"/>
</dbReference>
<dbReference type="CDD" id="cd06558">
    <property type="entry name" value="crotonase-like"/>
    <property type="match status" value="1"/>
</dbReference>